<reference evidence="2 3" key="1">
    <citation type="journal article" date="2015" name="Antonie Van Leeuwenhoek">
        <title>Thioclava indica sp. nov., isolated from surface seawater of the Indian Ocean.</title>
        <authorList>
            <person name="Liu Y."/>
            <person name="Lai Q."/>
            <person name="Du J."/>
            <person name="Xu H."/>
            <person name="Jiang L."/>
            <person name="Shao Z."/>
        </authorList>
    </citation>
    <scope>NUCLEOTIDE SEQUENCE [LARGE SCALE GENOMIC DNA]</scope>
    <source>
        <strain evidence="2 3">DT23-4</strain>
    </source>
</reference>
<feature type="domain" description="Sulfatase-modifying factor enzyme-like" evidence="1">
    <location>
        <begin position="41"/>
        <end position="315"/>
    </location>
</feature>
<dbReference type="eggNOG" id="COG1262">
    <property type="taxonomic scope" value="Bacteria"/>
</dbReference>
<name>A0A074J4C1_9RHOB</name>
<dbReference type="PANTHER" id="PTHR23150">
    <property type="entry name" value="SULFATASE MODIFYING FACTOR 1, 2"/>
    <property type="match status" value="1"/>
</dbReference>
<dbReference type="SUPFAM" id="SSF56436">
    <property type="entry name" value="C-type lectin-like"/>
    <property type="match status" value="1"/>
</dbReference>
<dbReference type="InterPro" id="IPR016187">
    <property type="entry name" value="CTDL_fold"/>
</dbReference>
<dbReference type="Pfam" id="PF03781">
    <property type="entry name" value="FGE-sulfatase"/>
    <property type="match status" value="1"/>
</dbReference>
<evidence type="ECO:0000259" key="1">
    <source>
        <dbReference type="Pfam" id="PF03781"/>
    </source>
</evidence>
<sequence length="333" mass="36144">MAGSCCAPSRGGDSAAIASLAPETGIQDDIQAGAGAGVHLRDCVAIPGGTALLGTNRPEIPADFEAPQIKRRVKDFWCERGATSVAQFRRFVQATGYVTLAERLGWSFVFHTHVPEENADALGVMGLEWWRRIDGATWDRPQGPHGAPARDEMPVTHIAWEDARQFAAWAGGRLPREVEWEHAARGGLGDVIYPWGDQDPNDQDFTPCNIWQGDFPMTDLALDGYHGTAPVHSFAPNGYGLHNMSGNVWEWTAEPFRVRSASSAGRQINQASVGKKLLKGGSFLCHKSYCYRYRIAARTGNTPDSTSAHTGFRVVYDKAPDPAPSTASGCCCK</sequence>
<dbReference type="AlphaFoldDB" id="A0A074J4C1"/>
<dbReference type="InterPro" id="IPR051043">
    <property type="entry name" value="Sulfatase_Mod_Factor_Kinase"/>
</dbReference>
<comment type="caution">
    <text evidence="2">The sequence shown here is derived from an EMBL/GenBank/DDBJ whole genome shotgun (WGS) entry which is preliminary data.</text>
</comment>
<dbReference type="InterPro" id="IPR042095">
    <property type="entry name" value="SUMF_sf"/>
</dbReference>
<dbReference type="PANTHER" id="PTHR23150:SF19">
    <property type="entry name" value="FORMYLGLYCINE-GENERATING ENZYME"/>
    <property type="match status" value="1"/>
</dbReference>
<dbReference type="RefSeq" id="WP_051697416.1">
    <property type="nucleotide sequence ID" value="NZ_AUNB01000095.1"/>
</dbReference>
<gene>
    <name evidence="2" type="ORF">DT23_08755</name>
</gene>
<dbReference type="Proteomes" id="UP000027471">
    <property type="component" value="Unassembled WGS sequence"/>
</dbReference>
<dbReference type="InterPro" id="IPR005532">
    <property type="entry name" value="SUMF_dom"/>
</dbReference>
<dbReference type="STRING" id="1353528.DT23_08755"/>
<dbReference type="EMBL" id="AUNB01000095">
    <property type="protein sequence ID" value="KEO51364.1"/>
    <property type="molecule type" value="Genomic_DNA"/>
</dbReference>
<accession>A0A074J4C1</accession>
<protein>
    <recommendedName>
        <fullName evidence="1">Sulfatase-modifying factor enzyme-like domain-containing protein</fullName>
    </recommendedName>
</protein>
<organism evidence="2 3">
    <name type="scientific">Thioclava indica</name>
    <dbReference type="NCBI Taxonomy" id="1353528"/>
    <lineage>
        <taxon>Bacteria</taxon>
        <taxon>Pseudomonadati</taxon>
        <taxon>Pseudomonadota</taxon>
        <taxon>Alphaproteobacteria</taxon>
        <taxon>Rhodobacterales</taxon>
        <taxon>Paracoccaceae</taxon>
        <taxon>Thioclava</taxon>
    </lineage>
</organism>
<dbReference type="OrthoDB" id="9768004at2"/>
<evidence type="ECO:0000313" key="3">
    <source>
        <dbReference type="Proteomes" id="UP000027471"/>
    </source>
</evidence>
<evidence type="ECO:0000313" key="2">
    <source>
        <dbReference type="EMBL" id="KEO51364.1"/>
    </source>
</evidence>
<dbReference type="Gene3D" id="3.90.1580.10">
    <property type="entry name" value="paralog of FGE (formylglycine-generating enzyme)"/>
    <property type="match status" value="1"/>
</dbReference>
<keyword evidence="3" id="KW-1185">Reference proteome</keyword>
<dbReference type="GO" id="GO:0120147">
    <property type="term" value="F:formylglycine-generating oxidase activity"/>
    <property type="evidence" value="ECO:0007669"/>
    <property type="project" value="TreeGrafter"/>
</dbReference>
<proteinExistence type="predicted"/>